<evidence type="ECO:0000313" key="3">
    <source>
        <dbReference type="EMBL" id="KIK39061.1"/>
    </source>
</evidence>
<dbReference type="OrthoDB" id="419711at2759"/>
<keyword evidence="2" id="KW-1133">Transmembrane helix</keyword>
<feature type="region of interest" description="Disordered" evidence="1">
    <location>
        <begin position="277"/>
        <end position="302"/>
    </location>
</feature>
<keyword evidence="2" id="KW-0812">Transmembrane</keyword>
<proteinExistence type="predicted"/>
<dbReference type="GO" id="GO:0016020">
    <property type="term" value="C:membrane"/>
    <property type="evidence" value="ECO:0007669"/>
    <property type="project" value="TreeGrafter"/>
</dbReference>
<accession>A0A0D0ABC5</accession>
<feature type="transmembrane region" description="Helical" evidence="2">
    <location>
        <begin position="112"/>
        <end position="138"/>
    </location>
</feature>
<keyword evidence="4" id="KW-1185">Reference proteome</keyword>
<name>A0A0D0ABC5_9AGAM</name>
<evidence type="ECO:0008006" key="5">
    <source>
        <dbReference type="Google" id="ProtNLM"/>
    </source>
</evidence>
<evidence type="ECO:0000256" key="1">
    <source>
        <dbReference type="SAM" id="MobiDB-lite"/>
    </source>
</evidence>
<feature type="transmembrane region" description="Helical" evidence="2">
    <location>
        <begin position="79"/>
        <end position="100"/>
    </location>
</feature>
<reference evidence="4" key="2">
    <citation type="submission" date="2015-01" db="EMBL/GenBank/DDBJ databases">
        <title>Evolutionary Origins and Diversification of the Mycorrhizal Mutualists.</title>
        <authorList>
            <consortium name="DOE Joint Genome Institute"/>
            <consortium name="Mycorrhizal Genomics Consortium"/>
            <person name="Kohler A."/>
            <person name="Kuo A."/>
            <person name="Nagy L.G."/>
            <person name="Floudas D."/>
            <person name="Copeland A."/>
            <person name="Barry K.W."/>
            <person name="Cichocki N."/>
            <person name="Veneault-Fourrey C."/>
            <person name="LaButti K."/>
            <person name="Lindquist E.A."/>
            <person name="Lipzen A."/>
            <person name="Lundell T."/>
            <person name="Morin E."/>
            <person name="Murat C."/>
            <person name="Riley R."/>
            <person name="Ohm R."/>
            <person name="Sun H."/>
            <person name="Tunlid A."/>
            <person name="Henrissat B."/>
            <person name="Grigoriev I.V."/>
            <person name="Hibbett D.S."/>
            <person name="Martin F."/>
        </authorList>
    </citation>
    <scope>NUCLEOTIDE SEQUENCE [LARGE SCALE GENOMIC DNA]</scope>
    <source>
        <strain evidence="4">UH-Slu-Lm8-n1</strain>
    </source>
</reference>
<feature type="transmembrane region" description="Helical" evidence="2">
    <location>
        <begin position="204"/>
        <end position="224"/>
    </location>
</feature>
<sequence>MRLTGLRFYLSYEWFGVSAPFDSACRLVTSPFFSPLSLGALRVLFAVYSLVTTITVLVFESVRFHDSSSFFSYFTDLSYIGLVAYFWASGIQTIAFVIWGQKAYPLQKWSRILQFLHILLYTTITIFPFIVTVVYWTLLASSSTFRTQYSGMGSVCSSTAVVHDRLLLAWSNVSQHAMNSCFALFEILLTNAGPTPWSHIAPGLVLFACYLGVAYITHAAQGFYTYDFLDPSAQHGLLAAYIIGMGVGYCILFTIVKGICTLRCRLVSPSRLDSSEQVQPEDLHEWEHVDVEPMKESSGSEA</sequence>
<dbReference type="PANTHER" id="PTHR12242">
    <property type="entry name" value="OS02G0130600 PROTEIN-RELATED"/>
    <property type="match status" value="1"/>
</dbReference>
<evidence type="ECO:0000256" key="2">
    <source>
        <dbReference type="SAM" id="Phobius"/>
    </source>
</evidence>
<dbReference type="InParanoid" id="A0A0D0ABC5"/>
<dbReference type="EMBL" id="KN835360">
    <property type="protein sequence ID" value="KIK39061.1"/>
    <property type="molecule type" value="Genomic_DNA"/>
</dbReference>
<reference evidence="3 4" key="1">
    <citation type="submission" date="2014-04" db="EMBL/GenBank/DDBJ databases">
        <authorList>
            <consortium name="DOE Joint Genome Institute"/>
            <person name="Kuo A."/>
            <person name="Ruytinx J."/>
            <person name="Rineau F."/>
            <person name="Colpaert J."/>
            <person name="Kohler A."/>
            <person name="Nagy L.G."/>
            <person name="Floudas D."/>
            <person name="Copeland A."/>
            <person name="Barry K.W."/>
            <person name="Cichocki N."/>
            <person name="Veneault-Fourrey C."/>
            <person name="LaButti K."/>
            <person name="Lindquist E.A."/>
            <person name="Lipzen A."/>
            <person name="Lundell T."/>
            <person name="Morin E."/>
            <person name="Murat C."/>
            <person name="Sun H."/>
            <person name="Tunlid A."/>
            <person name="Henrissat B."/>
            <person name="Grigoriev I.V."/>
            <person name="Hibbett D.S."/>
            <person name="Martin F."/>
            <person name="Nordberg H.P."/>
            <person name="Cantor M.N."/>
            <person name="Hua S.X."/>
        </authorList>
    </citation>
    <scope>NUCLEOTIDE SEQUENCE [LARGE SCALE GENOMIC DNA]</scope>
    <source>
        <strain evidence="3 4">UH-Slu-Lm8-n1</strain>
    </source>
</reference>
<feature type="compositionally biased region" description="Basic and acidic residues" evidence="1">
    <location>
        <begin position="281"/>
        <end position="295"/>
    </location>
</feature>
<gene>
    <name evidence="3" type="ORF">CY34DRAFT_351873</name>
</gene>
<dbReference type="HOGENOM" id="CLU_062880_0_0_1"/>
<protein>
    <recommendedName>
        <fullName evidence="5">FAR-17a/AIG1-like protein</fullName>
    </recommendedName>
</protein>
<dbReference type="STRING" id="930992.A0A0D0ABC5"/>
<dbReference type="Proteomes" id="UP000054485">
    <property type="component" value="Unassembled WGS sequence"/>
</dbReference>
<organism evidence="3 4">
    <name type="scientific">Suillus luteus UH-Slu-Lm8-n1</name>
    <dbReference type="NCBI Taxonomy" id="930992"/>
    <lineage>
        <taxon>Eukaryota</taxon>
        <taxon>Fungi</taxon>
        <taxon>Dikarya</taxon>
        <taxon>Basidiomycota</taxon>
        <taxon>Agaricomycotina</taxon>
        <taxon>Agaricomycetes</taxon>
        <taxon>Agaricomycetidae</taxon>
        <taxon>Boletales</taxon>
        <taxon>Suillineae</taxon>
        <taxon>Suillaceae</taxon>
        <taxon>Suillus</taxon>
    </lineage>
</organism>
<feature type="transmembrane region" description="Helical" evidence="2">
    <location>
        <begin position="40"/>
        <end position="59"/>
    </location>
</feature>
<dbReference type="AlphaFoldDB" id="A0A0D0ABC5"/>
<keyword evidence="2" id="KW-0472">Membrane</keyword>
<feature type="transmembrane region" description="Helical" evidence="2">
    <location>
        <begin position="236"/>
        <end position="256"/>
    </location>
</feature>
<dbReference type="PANTHER" id="PTHR12242:SF1">
    <property type="entry name" value="MYND-TYPE DOMAIN-CONTAINING PROTEIN"/>
    <property type="match status" value="1"/>
</dbReference>
<evidence type="ECO:0000313" key="4">
    <source>
        <dbReference type="Proteomes" id="UP000054485"/>
    </source>
</evidence>